<dbReference type="PANTHER" id="PTHR46609">
    <property type="entry name" value="EXONUCLEASE, PHAGE-TYPE/RECB, C-TERMINAL DOMAIN-CONTAINING PROTEIN"/>
    <property type="match status" value="1"/>
</dbReference>
<keyword evidence="2" id="KW-0255">Endonuclease</keyword>
<evidence type="ECO:0000256" key="2">
    <source>
        <dbReference type="ARBA" id="ARBA00022759"/>
    </source>
</evidence>
<evidence type="ECO:0000313" key="7">
    <source>
        <dbReference type="EMBL" id="GBP69097.1"/>
    </source>
</evidence>
<dbReference type="Gene3D" id="3.90.320.10">
    <property type="match status" value="1"/>
</dbReference>
<feature type="region of interest" description="Disordered" evidence="5">
    <location>
        <begin position="25"/>
        <end position="63"/>
    </location>
</feature>
<keyword evidence="8" id="KW-1185">Reference proteome</keyword>
<dbReference type="EMBL" id="BGZK01001030">
    <property type="protein sequence ID" value="GBP69097.1"/>
    <property type="molecule type" value="Genomic_DNA"/>
</dbReference>
<keyword evidence="4" id="KW-0269">Exonuclease</keyword>
<dbReference type="GO" id="GO:0006281">
    <property type="term" value="P:DNA repair"/>
    <property type="evidence" value="ECO:0007669"/>
    <property type="project" value="UniProtKB-ARBA"/>
</dbReference>
<comment type="caution">
    <text evidence="7">The sequence shown here is derived from an EMBL/GenBank/DDBJ whole genome shotgun (WGS) entry which is preliminary data.</text>
</comment>
<dbReference type="AlphaFoldDB" id="A0A4C1Y3I9"/>
<reference evidence="7 8" key="1">
    <citation type="journal article" date="2019" name="Commun. Biol.">
        <title>The bagworm genome reveals a unique fibroin gene that provides high tensile strength.</title>
        <authorList>
            <person name="Kono N."/>
            <person name="Nakamura H."/>
            <person name="Ohtoshi R."/>
            <person name="Tomita M."/>
            <person name="Numata K."/>
            <person name="Arakawa K."/>
        </authorList>
    </citation>
    <scope>NUCLEOTIDE SEQUENCE [LARGE SCALE GENOMIC DNA]</scope>
</reference>
<dbReference type="InterPro" id="IPR051703">
    <property type="entry name" value="NF-kappa-B_Signaling_Reg"/>
</dbReference>
<proteinExistence type="predicted"/>
<dbReference type="SUPFAM" id="SSF52980">
    <property type="entry name" value="Restriction endonuclease-like"/>
    <property type="match status" value="1"/>
</dbReference>
<evidence type="ECO:0000256" key="3">
    <source>
        <dbReference type="ARBA" id="ARBA00022801"/>
    </source>
</evidence>
<dbReference type="InterPro" id="IPR049012">
    <property type="entry name" value="Mutator_transp_dom"/>
</dbReference>
<protein>
    <recommendedName>
        <fullName evidence="6">Mutator-like transposase domain-containing protein</fullName>
    </recommendedName>
</protein>
<dbReference type="OrthoDB" id="421276at2759"/>
<gene>
    <name evidence="7" type="ORF">EVAR_87376_1</name>
</gene>
<sequence length="348" mass="39476">MSDVPGPSKCFSTDNFFISVAKKRRKINQDSSLDERDSSSKEAAYSQRNDEDQSDTSEAAKRERDAAIAEGRISKEGIPIIDVYADACWSSRSYGNNYRALSGAAAIVGRRFESLLEDVDTNVVERFNSVVAKIVGGKRINFSLRRGYRARCSAAVLSFNNPHPRHTLHKKILGQSPKSILKKIEIQRLKKREKNKTKPHKKNRTLRKEGIVQHDYGAMSTTPDMTKNELNIAKELFLLNLKQLTSDKEKIQQSTSNQRNSNDWIELRKNMITASNFGTVVKRRETSSKAKLVQNILYKSNLRNIAAIAHGVENEELALQQLAMQEKVTIEPCGLFVDNEYPFCWRHA</sequence>
<evidence type="ECO:0000256" key="5">
    <source>
        <dbReference type="SAM" id="MobiDB-lite"/>
    </source>
</evidence>
<dbReference type="InterPro" id="IPR011335">
    <property type="entry name" value="Restrct_endonuc-II-like"/>
</dbReference>
<keyword evidence="3" id="KW-0378">Hydrolase</keyword>
<accession>A0A4C1Y3I9</accession>
<name>A0A4C1Y3I9_EUMVA</name>
<dbReference type="Pfam" id="PF20700">
    <property type="entry name" value="Mutator"/>
    <property type="match status" value="1"/>
</dbReference>
<keyword evidence="1" id="KW-0540">Nuclease</keyword>
<dbReference type="Proteomes" id="UP000299102">
    <property type="component" value="Unassembled WGS sequence"/>
</dbReference>
<evidence type="ECO:0000313" key="8">
    <source>
        <dbReference type="Proteomes" id="UP000299102"/>
    </source>
</evidence>
<dbReference type="GO" id="GO:0004519">
    <property type="term" value="F:endonuclease activity"/>
    <property type="evidence" value="ECO:0007669"/>
    <property type="project" value="UniProtKB-KW"/>
</dbReference>
<evidence type="ECO:0000256" key="4">
    <source>
        <dbReference type="ARBA" id="ARBA00022839"/>
    </source>
</evidence>
<organism evidence="7 8">
    <name type="scientific">Eumeta variegata</name>
    <name type="common">Bagworm moth</name>
    <name type="synonym">Eumeta japonica</name>
    <dbReference type="NCBI Taxonomy" id="151549"/>
    <lineage>
        <taxon>Eukaryota</taxon>
        <taxon>Metazoa</taxon>
        <taxon>Ecdysozoa</taxon>
        <taxon>Arthropoda</taxon>
        <taxon>Hexapoda</taxon>
        <taxon>Insecta</taxon>
        <taxon>Pterygota</taxon>
        <taxon>Neoptera</taxon>
        <taxon>Endopterygota</taxon>
        <taxon>Lepidoptera</taxon>
        <taxon>Glossata</taxon>
        <taxon>Ditrysia</taxon>
        <taxon>Tineoidea</taxon>
        <taxon>Psychidae</taxon>
        <taxon>Oiketicinae</taxon>
        <taxon>Eumeta</taxon>
    </lineage>
</organism>
<feature type="domain" description="Mutator-like transposase" evidence="6">
    <location>
        <begin position="52"/>
        <end position="111"/>
    </location>
</feature>
<dbReference type="InterPro" id="IPR011604">
    <property type="entry name" value="PDDEXK-like_dom_sf"/>
</dbReference>
<dbReference type="PANTHER" id="PTHR46609:SF8">
    <property type="entry name" value="YQAJ VIRAL RECOMBINASE DOMAIN-CONTAINING PROTEIN"/>
    <property type="match status" value="1"/>
</dbReference>
<evidence type="ECO:0000256" key="1">
    <source>
        <dbReference type="ARBA" id="ARBA00022722"/>
    </source>
</evidence>
<dbReference type="Pfam" id="PF01771">
    <property type="entry name" value="Viral_alk_exo"/>
    <property type="match status" value="1"/>
</dbReference>
<dbReference type="GO" id="GO:0004527">
    <property type="term" value="F:exonuclease activity"/>
    <property type="evidence" value="ECO:0007669"/>
    <property type="project" value="UniProtKB-KW"/>
</dbReference>
<dbReference type="InterPro" id="IPR034720">
    <property type="entry name" value="Viral_alk_exo"/>
</dbReference>
<evidence type="ECO:0000259" key="6">
    <source>
        <dbReference type="Pfam" id="PF20700"/>
    </source>
</evidence>